<reference evidence="11" key="2">
    <citation type="submission" date="2025-08" db="UniProtKB">
        <authorList>
            <consortium name="Ensembl"/>
        </authorList>
    </citation>
    <scope>IDENTIFICATION</scope>
    <source>
        <strain evidence="11">Glennie</strain>
    </source>
</reference>
<keyword evidence="6" id="KW-0472">Membrane</keyword>
<sequence>MESMTVRIVKTCGFQEDNNTTTSNHNVEGCHSGPCRENWVAYRNCRYLFSKESASWEGSRTAWAAQNSSLLQIDSREERDFLKLLSLYHWIGLSLSENEKSWQWTDGSLLSSDLLEVHLSNTRWTCVLSHPGNEVYAKNCSLDERYICKSSSC</sequence>
<evidence type="ECO:0000256" key="9">
    <source>
        <dbReference type="ARBA" id="ARBA00041489"/>
    </source>
</evidence>
<feature type="domain" description="C-type lectin" evidence="10">
    <location>
        <begin position="42"/>
        <end position="149"/>
    </location>
</feature>
<keyword evidence="4" id="KW-0735">Signal-anchor</keyword>
<dbReference type="GO" id="GO:0045954">
    <property type="term" value="P:positive regulation of natural killer cell mediated cytotoxicity"/>
    <property type="evidence" value="ECO:0000318"/>
    <property type="project" value="GO_Central"/>
</dbReference>
<evidence type="ECO:0000256" key="3">
    <source>
        <dbReference type="ARBA" id="ARBA00022734"/>
    </source>
</evidence>
<keyword evidence="7" id="KW-0325">Glycoprotein</keyword>
<dbReference type="GeneID" id="103165778"/>
<dbReference type="GeneTree" id="ENSGT00940000154558"/>
<evidence type="ECO:0000256" key="2">
    <source>
        <dbReference type="ARBA" id="ARBA00022692"/>
    </source>
</evidence>
<evidence type="ECO:0000256" key="8">
    <source>
        <dbReference type="ARBA" id="ARBA00041193"/>
    </source>
</evidence>
<reference evidence="11 12" key="1">
    <citation type="journal article" date="2008" name="Nature">
        <title>Genome analysis of the platypus reveals unique signatures of evolution.</title>
        <authorList>
            <person name="Warren W.C."/>
            <person name="Hillier L.W."/>
            <person name="Marshall Graves J.A."/>
            <person name="Birney E."/>
            <person name="Ponting C.P."/>
            <person name="Grutzner F."/>
            <person name="Belov K."/>
            <person name="Miller W."/>
            <person name="Clarke L."/>
            <person name="Chinwalla A.T."/>
            <person name="Yang S.P."/>
            <person name="Heger A."/>
            <person name="Locke D.P."/>
            <person name="Miethke P."/>
            <person name="Waters P.D."/>
            <person name="Veyrunes F."/>
            <person name="Fulton L."/>
            <person name="Fulton B."/>
            <person name="Graves T."/>
            <person name="Wallis J."/>
            <person name="Puente X.S."/>
            <person name="Lopez-Otin C."/>
            <person name="Ordonez G.R."/>
            <person name="Eichler E.E."/>
            <person name="Chen L."/>
            <person name="Cheng Z."/>
            <person name="Deakin J.E."/>
            <person name="Alsop A."/>
            <person name="Thompson K."/>
            <person name="Kirby P."/>
            <person name="Papenfuss A.T."/>
            <person name="Wakefield M.J."/>
            <person name="Olender T."/>
            <person name="Lancet D."/>
            <person name="Huttley G.A."/>
            <person name="Smit A.F."/>
            <person name="Pask A."/>
            <person name="Temple-Smith P."/>
            <person name="Batzer M.A."/>
            <person name="Walker J.A."/>
            <person name="Konkel M.K."/>
            <person name="Harris R.S."/>
            <person name="Whittington C.M."/>
            <person name="Wong E.S."/>
            <person name="Gemmell N.J."/>
            <person name="Buschiazzo E."/>
            <person name="Vargas Jentzsch I.M."/>
            <person name="Merkel A."/>
            <person name="Schmitz J."/>
            <person name="Zemann A."/>
            <person name="Churakov G."/>
            <person name="Kriegs J.O."/>
            <person name="Brosius J."/>
            <person name="Murchison E.P."/>
            <person name="Sachidanandam R."/>
            <person name="Smith C."/>
            <person name="Hannon G.J."/>
            <person name="Tsend-Ayush E."/>
            <person name="McMillan D."/>
            <person name="Attenborough R."/>
            <person name="Rens W."/>
            <person name="Ferguson-Smith M."/>
            <person name="Lefevre C.M."/>
            <person name="Sharp J.A."/>
            <person name="Nicholas K.R."/>
            <person name="Ray D.A."/>
            <person name="Kube M."/>
            <person name="Reinhardt R."/>
            <person name="Pringle T.H."/>
            <person name="Taylor J."/>
            <person name="Jones R.C."/>
            <person name="Nixon B."/>
            <person name="Dacheux J.L."/>
            <person name="Niwa H."/>
            <person name="Sekita Y."/>
            <person name="Huang X."/>
            <person name="Stark A."/>
            <person name="Kheradpour P."/>
            <person name="Kellis M."/>
            <person name="Flicek P."/>
            <person name="Chen Y."/>
            <person name="Webber C."/>
            <person name="Hardison R."/>
            <person name="Nelson J."/>
            <person name="Hallsworth-Pepin K."/>
            <person name="Delehaunty K."/>
            <person name="Markovic C."/>
            <person name="Minx P."/>
            <person name="Feng Y."/>
            <person name="Kremitzki C."/>
            <person name="Mitreva M."/>
            <person name="Glasscock J."/>
            <person name="Wylie T."/>
            <person name="Wohldmann P."/>
            <person name="Thiru P."/>
            <person name="Nhan M.N."/>
            <person name="Pohl C.S."/>
            <person name="Smith S.M."/>
            <person name="Hou S."/>
            <person name="Nefedov M."/>
            <person name="de Jong P.J."/>
            <person name="Renfree M.B."/>
            <person name="Mardis E.R."/>
            <person name="Wilson R.K."/>
        </authorList>
    </citation>
    <scope>NUCLEOTIDE SEQUENCE [LARGE SCALE GENOMIC DNA]</scope>
    <source>
        <strain evidence="11 12">Glennie</strain>
    </source>
</reference>
<dbReference type="SMART" id="SM00034">
    <property type="entry name" value="CLECT"/>
    <property type="match status" value="1"/>
</dbReference>
<dbReference type="PROSITE" id="PS50041">
    <property type="entry name" value="C_TYPE_LECTIN_2"/>
    <property type="match status" value="1"/>
</dbReference>
<dbReference type="CDD" id="cd03593">
    <property type="entry name" value="CLECT_NK_receptors_like"/>
    <property type="match status" value="1"/>
</dbReference>
<dbReference type="eggNOG" id="KOG4297">
    <property type="taxonomic scope" value="Eukaryota"/>
</dbReference>
<dbReference type="PANTHER" id="PTHR22800:SF252">
    <property type="entry name" value="NATURAL KILLER CELLS ANTIGEN CD94"/>
    <property type="match status" value="1"/>
</dbReference>
<dbReference type="GO" id="GO:0002223">
    <property type="term" value="P:stimulatory C-type lectin receptor signaling pathway"/>
    <property type="evidence" value="ECO:0000318"/>
    <property type="project" value="GO_Central"/>
</dbReference>
<name>F6PH29_ORNAN</name>
<keyword evidence="2" id="KW-0812">Transmembrane</keyword>
<evidence type="ECO:0000256" key="6">
    <source>
        <dbReference type="ARBA" id="ARBA00023136"/>
    </source>
</evidence>
<evidence type="ECO:0000256" key="5">
    <source>
        <dbReference type="ARBA" id="ARBA00022989"/>
    </source>
</evidence>
<dbReference type="KEGG" id="oaa:103165778"/>
<keyword evidence="3" id="KW-0430">Lectin</keyword>
<evidence type="ECO:0000313" key="12">
    <source>
        <dbReference type="Proteomes" id="UP000002279"/>
    </source>
</evidence>
<dbReference type="PANTHER" id="PTHR22800">
    <property type="entry name" value="C-TYPE LECTIN PROTEINS"/>
    <property type="match status" value="1"/>
</dbReference>
<dbReference type="InterPro" id="IPR016187">
    <property type="entry name" value="CTDL_fold"/>
</dbReference>
<dbReference type="InParanoid" id="F6PH29"/>
<dbReference type="OrthoDB" id="8950604at2759"/>
<evidence type="ECO:0000256" key="1">
    <source>
        <dbReference type="ARBA" id="ARBA00004606"/>
    </source>
</evidence>
<dbReference type="Pfam" id="PF00059">
    <property type="entry name" value="Lectin_C"/>
    <property type="match status" value="1"/>
</dbReference>
<dbReference type="Proteomes" id="UP000002279">
    <property type="component" value="Chromosome 17"/>
</dbReference>
<dbReference type="GO" id="GO:0030246">
    <property type="term" value="F:carbohydrate binding"/>
    <property type="evidence" value="ECO:0007669"/>
    <property type="project" value="UniProtKB-KW"/>
</dbReference>
<keyword evidence="5" id="KW-1133">Transmembrane helix</keyword>
<dbReference type="InterPro" id="IPR016186">
    <property type="entry name" value="C-type_lectin-like/link_sf"/>
</dbReference>
<gene>
    <name evidence="11" type="primary">LOC103165778</name>
</gene>
<dbReference type="HOGENOM" id="CLU_049894_17_1_1"/>
<reference evidence="11" key="3">
    <citation type="submission" date="2025-09" db="UniProtKB">
        <authorList>
            <consortium name="Ensembl"/>
        </authorList>
    </citation>
    <scope>IDENTIFICATION</scope>
    <source>
        <strain evidence="11">Glennie</strain>
    </source>
</reference>
<evidence type="ECO:0000256" key="7">
    <source>
        <dbReference type="ARBA" id="ARBA00023180"/>
    </source>
</evidence>
<dbReference type="InterPro" id="IPR050919">
    <property type="entry name" value="NKG2/CD94_NK_receptors"/>
</dbReference>
<comment type="subcellular location">
    <subcellularLocation>
        <location evidence="1">Membrane</location>
        <topology evidence="1">Single-pass type II membrane protein</topology>
    </subcellularLocation>
</comment>
<evidence type="ECO:0000256" key="4">
    <source>
        <dbReference type="ARBA" id="ARBA00022968"/>
    </source>
</evidence>
<dbReference type="InterPro" id="IPR001304">
    <property type="entry name" value="C-type_lectin-like"/>
</dbReference>
<dbReference type="AlphaFoldDB" id="F6PH29"/>
<dbReference type="Ensembl" id="ENSOANT00000029629.2">
    <property type="protein sequence ID" value="ENSOANP00000025825.2"/>
    <property type="gene ID" value="ENSOANG00000039154.1"/>
</dbReference>
<dbReference type="Gene3D" id="3.10.100.10">
    <property type="entry name" value="Mannose-Binding Protein A, subunit A"/>
    <property type="match status" value="1"/>
</dbReference>
<organism evidence="11 12">
    <name type="scientific">Ornithorhynchus anatinus</name>
    <name type="common">Duckbill platypus</name>
    <dbReference type="NCBI Taxonomy" id="9258"/>
    <lineage>
        <taxon>Eukaryota</taxon>
        <taxon>Metazoa</taxon>
        <taxon>Chordata</taxon>
        <taxon>Craniata</taxon>
        <taxon>Vertebrata</taxon>
        <taxon>Euteleostomi</taxon>
        <taxon>Mammalia</taxon>
        <taxon>Monotremata</taxon>
        <taxon>Ornithorhynchidae</taxon>
        <taxon>Ornithorhynchus</taxon>
    </lineage>
</organism>
<dbReference type="SUPFAM" id="SSF56436">
    <property type="entry name" value="C-type lectin-like"/>
    <property type="match status" value="1"/>
</dbReference>
<evidence type="ECO:0000259" key="10">
    <source>
        <dbReference type="PROSITE" id="PS50041"/>
    </source>
</evidence>
<proteinExistence type="predicted"/>
<dbReference type="Bgee" id="ENSOANG00000039154">
    <property type="expression patterns" value="Expressed in liver and 3 other cell types or tissues"/>
</dbReference>
<dbReference type="RefSeq" id="XP_039770423.1">
    <property type="nucleotide sequence ID" value="XM_039914489.1"/>
</dbReference>
<evidence type="ECO:0000313" key="11">
    <source>
        <dbReference type="Ensembl" id="ENSOANP00000025825.2"/>
    </source>
</evidence>
<dbReference type="GO" id="GO:0016020">
    <property type="term" value="C:membrane"/>
    <property type="evidence" value="ECO:0007669"/>
    <property type="project" value="UniProtKB-SubCell"/>
</dbReference>
<keyword evidence="12" id="KW-1185">Reference proteome</keyword>
<accession>F6PH29</accession>
<dbReference type="InterPro" id="IPR033992">
    <property type="entry name" value="NKR-like_CTLD"/>
</dbReference>
<protein>
    <recommendedName>
        <fullName evidence="8">Natural killer cells antigen CD94</fullName>
    </recommendedName>
    <alternativeName>
        <fullName evidence="9">Killer cell lectin-like receptor subfamily D member 1</fullName>
    </alternativeName>
</protein>